<dbReference type="GO" id="GO:0004826">
    <property type="term" value="F:phenylalanine-tRNA ligase activity"/>
    <property type="evidence" value="ECO:0007669"/>
    <property type="project" value="UniProtKB-UniRule"/>
</dbReference>
<evidence type="ECO:0000313" key="15">
    <source>
        <dbReference type="EMBL" id="NLZ24274.1"/>
    </source>
</evidence>
<dbReference type="Pfam" id="PF01409">
    <property type="entry name" value="tRNA-synt_2d"/>
    <property type="match status" value="1"/>
</dbReference>
<comment type="subunit">
    <text evidence="3 13">Tetramer of two alpha and two beta subunits.</text>
</comment>
<dbReference type="Gene3D" id="3.30.930.10">
    <property type="entry name" value="Bira Bifunctional Protein, Domain 2"/>
    <property type="match status" value="1"/>
</dbReference>
<evidence type="ECO:0000259" key="14">
    <source>
        <dbReference type="PROSITE" id="PS50862"/>
    </source>
</evidence>
<comment type="caution">
    <text evidence="15">The sequence shown here is derived from an EMBL/GenBank/DDBJ whole genome shotgun (WGS) entry which is preliminary data.</text>
</comment>
<keyword evidence="4 13" id="KW-0963">Cytoplasm</keyword>
<feature type="domain" description="Aminoacyl-transfer RNA synthetases class-II family profile" evidence="14">
    <location>
        <begin position="188"/>
        <end position="321"/>
    </location>
</feature>
<dbReference type="EMBL" id="JAAZIL010000020">
    <property type="protein sequence ID" value="NLZ24274.1"/>
    <property type="molecule type" value="Genomic_DNA"/>
</dbReference>
<dbReference type="Proteomes" id="UP000564033">
    <property type="component" value="Unassembled WGS sequence"/>
</dbReference>
<gene>
    <name evidence="13 15" type="primary">pheS</name>
    <name evidence="15" type="ORF">GX888_00795</name>
</gene>
<evidence type="ECO:0000256" key="7">
    <source>
        <dbReference type="ARBA" id="ARBA00022741"/>
    </source>
</evidence>
<keyword evidence="6 13" id="KW-0479">Metal-binding</keyword>
<evidence type="ECO:0000256" key="11">
    <source>
        <dbReference type="ARBA" id="ARBA00023146"/>
    </source>
</evidence>
<dbReference type="InterPro" id="IPR006195">
    <property type="entry name" value="aa-tRNA-synth_II"/>
</dbReference>
<keyword evidence="11 13" id="KW-0030">Aminoacyl-tRNA synthetase</keyword>
<dbReference type="PANTHER" id="PTHR11538:SF41">
    <property type="entry name" value="PHENYLALANINE--TRNA LIGASE, MITOCHONDRIAL"/>
    <property type="match status" value="1"/>
</dbReference>
<proteinExistence type="inferred from homology"/>
<dbReference type="InterPro" id="IPR002319">
    <property type="entry name" value="Phenylalanyl-tRNA_Synthase"/>
</dbReference>
<name>A0A847VCL9_9BACT</name>
<keyword evidence="9 13" id="KW-0460">Magnesium</keyword>
<dbReference type="InterPro" id="IPR045864">
    <property type="entry name" value="aa-tRNA-synth_II/BPL/LPL"/>
</dbReference>
<evidence type="ECO:0000256" key="6">
    <source>
        <dbReference type="ARBA" id="ARBA00022723"/>
    </source>
</evidence>
<dbReference type="InterPro" id="IPR022911">
    <property type="entry name" value="Phe_tRNA_ligase_alpha1_bac"/>
</dbReference>
<comment type="similarity">
    <text evidence="2 13">Belongs to the class-II aminoacyl-tRNA synthetase family. Phe-tRNA synthetase alpha subunit type 1 subfamily.</text>
</comment>
<dbReference type="Pfam" id="PF02912">
    <property type="entry name" value="Phe_tRNA-synt_N"/>
    <property type="match status" value="1"/>
</dbReference>
<evidence type="ECO:0000256" key="4">
    <source>
        <dbReference type="ARBA" id="ARBA00022490"/>
    </source>
</evidence>
<feature type="binding site" evidence="13">
    <location>
        <position position="257"/>
    </location>
    <ligand>
        <name>Mg(2+)</name>
        <dbReference type="ChEBI" id="CHEBI:18420"/>
        <note>shared with beta subunit</note>
    </ligand>
</feature>
<keyword evidence="7 13" id="KW-0547">Nucleotide-binding</keyword>
<evidence type="ECO:0000256" key="10">
    <source>
        <dbReference type="ARBA" id="ARBA00022917"/>
    </source>
</evidence>
<keyword evidence="8 13" id="KW-0067">ATP-binding</keyword>
<dbReference type="InterPro" id="IPR004188">
    <property type="entry name" value="Phe-tRNA_ligase_II_N"/>
</dbReference>
<dbReference type="EC" id="6.1.1.20" evidence="13"/>
<keyword evidence="10 13" id="KW-0648">Protein biosynthesis</keyword>
<evidence type="ECO:0000256" key="1">
    <source>
        <dbReference type="ARBA" id="ARBA00004496"/>
    </source>
</evidence>
<dbReference type="AlphaFoldDB" id="A0A847VCL9"/>
<comment type="catalytic activity">
    <reaction evidence="12 13">
        <text>tRNA(Phe) + L-phenylalanine + ATP = L-phenylalanyl-tRNA(Phe) + AMP + diphosphate + H(+)</text>
        <dbReference type="Rhea" id="RHEA:19413"/>
        <dbReference type="Rhea" id="RHEA-COMP:9668"/>
        <dbReference type="Rhea" id="RHEA-COMP:9699"/>
        <dbReference type="ChEBI" id="CHEBI:15378"/>
        <dbReference type="ChEBI" id="CHEBI:30616"/>
        <dbReference type="ChEBI" id="CHEBI:33019"/>
        <dbReference type="ChEBI" id="CHEBI:58095"/>
        <dbReference type="ChEBI" id="CHEBI:78442"/>
        <dbReference type="ChEBI" id="CHEBI:78531"/>
        <dbReference type="ChEBI" id="CHEBI:456215"/>
        <dbReference type="EC" id="6.1.1.20"/>
    </reaction>
</comment>
<keyword evidence="5 13" id="KW-0436">Ligase</keyword>
<evidence type="ECO:0000256" key="12">
    <source>
        <dbReference type="ARBA" id="ARBA00049255"/>
    </source>
</evidence>
<comment type="cofactor">
    <cofactor evidence="13">
        <name>Mg(2+)</name>
        <dbReference type="ChEBI" id="CHEBI:18420"/>
    </cofactor>
    <text evidence="13">Binds 2 magnesium ions per tetramer.</text>
</comment>
<accession>A0A847VCL9</accession>
<dbReference type="SUPFAM" id="SSF46589">
    <property type="entry name" value="tRNA-binding arm"/>
    <property type="match status" value="1"/>
</dbReference>
<comment type="subcellular location">
    <subcellularLocation>
        <location evidence="1 13">Cytoplasm</location>
    </subcellularLocation>
</comment>
<organism evidence="15 16">
    <name type="scientific">Candidatus Dojkabacteria bacterium</name>
    <dbReference type="NCBI Taxonomy" id="2099670"/>
    <lineage>
        <taxon>Bacteria</taxon>
        <taxon>Candidatus Dojkabacteria</taxon>
    </lineage>
</organism>
<dbReference type="GO" id="GO:0000287">
    <property type="term" value="F:magnesium ion binding"/>
    <property type="evidence" value="ECO:0007669"/>
    <property type="project" value="UniProtKB-UniRule"/>
</dbReference>
<evidence type="ECO:0000256" key="3">
    <source>
        <dbReference type="ARBA" id="ARBA00011209"/>
    </source>
</evidence>
<dbReference type="InterPro" id="IPR010978">
    <property type="entry name" value="tRNA-bd_arm"/>
</dbReference>
<reference evidence="15 16" key="1">
    <citation type="journal article" date="2020" name="Biotechnol. Biofuels">
        <title>New insights from the biogas microbiome by comprehensive genome-resolved metagenomics of nearly 1600 species originating from multiple anaerobic digesters.</title>
        <authorList>
            <person name="Campanaro S."/>
            <person name="Treu L."/>
            <person name="Rodriguez-R L.M."/>
            <person name="Kovalovszki A."/>
            <person name="Ziels R.M."/>
            <person name="Maus I."/>
            <person name="Zhu X."/>
            <person name="Kougias P.G."/>
            <person name="Basile A."/>
            <person name="Luo G."/>
            <person name="Schluter A."/>
            <person name="Konstantinidis K.T."/>
            <person name="Angelidaki I."/>
        </authorList>
    </citation>
    <scope>NUCLEOTIDE SEQUENCE [LARGE SCALE GENOMIC DNA]</scope>
    <source>
        <strain evidence="15">AS19jrsBPTG_9</strain>
    </source>
</reference>
<dbReference type="GO" id="GO:0000049">
    <property type="term" value="F:tRNA binding"/>
    <property type="evidence" value="ECO:0007669"/>
    <property type="project" value="InterPro"/>
</dbReference>
<sequence length="342" mass="38966">MTHSLENIIKNLDKDINSLSVSELRKKYLSKNGILPSLFTDIKNIPSSERKEYGQEVNSIKQRVENALSNNTQRDTDTSVVEKIDPTAPFDLNTSQQKKPRILDMKGSSHVLMQEIGSILEIFQKMGFDILESRQIDDDFHMFESLNFPKGHPARDMYDTFWTDDGLVLPAHTSTMQNRALRKFGPPPIRVVLPGRCFRHEATDASHEHTFYQIEGIYVDRDISVANMLATIKEYLQEYLGKELDIKMQPAFFPFTEPDIEFIISCPFCDKKGCSTCGYIGWIELMGCGMIHPNVLTSGGIDPKKYTGFAWGVGIDRLTAIRRGIGDIRKLREGDIKFLNQF</sequence>
<dbReference type="GO" id="GO:0005737">
    <property type="term" value="C:cytoplasm"/>
    <property type="evidence" value="ECO:0007669"/>
    <property type="project" value="UniProtKB-SubCell"/>
</dbReference>
<dbReference type="HAMAP" id="MF_00281">
    <property type="entry name" value="Phe_tRNA_synth_alpha1"/>
    <property type="match status" value="1"/>
</dbReference>
<evidence type="ECO:0000256" key="13">
    <source>
        <dbReference type="HAMAP-Rule" id="MF_00281"/>
    </source>
</evidence>
<dbReference type="PANTHER" id="PTHR11538">
    <property type="entry name" value="PHENYLALANYL-TRNA SYNTHETASE"/>
    <property type="match status" value="1"/>
</dbReference>
<dbReference type="GO" id="GO:0005524">
    <property type="term" value="F:ATP binding"/>
    <property type="evidence" value="ECO:0007669"/>
    <property type="project" value="UniProtKB-UniRule"/>
</dbReference>
<evidence type="ECO:0000256" key="2">
    <source>
        <dbReference type="ARBA" id="ARBA00010207"/>
    </source>
</evidence>
<evidence type="ECO:0000313" key="16">
    <source>
        <dbReference type="Proteomes" id="UP000564033"/>
    </source>
</evidence>
<evidence type="ECO:0000256" key="8">
    <source>
        <dbReference type="ARBA" id="ARBA00022840"/>
    </source>
</evidence>
<evidence type="ECO:0000256" key="5">
    <source>
        <dbReference type="ARBA" id="ARBA00022598"/>
    </source>
</evidence>
<dbReference type="SUPFAM" id="SSF55681">
    <property type="entry name" value="Class II aaRS and biotin synthetases"/>
    <property type="match status" value="1"/>
</dbReference>
<evidence type="ECO:0000256" key="9">
    <source>
        <dbReference type="ARBA" id="ARBA00022842"/>
    </source>
</evidence>
<dbReference type="CDD" id="cd00496">
    <property type="entry name" value="PheRS_alpha_core"/>
    <property type="match status" value="1"/>
</dbReference>
<dbReference type="PROSITE" id="PS50862">
    <property type="entry name" value="AA_TRNA_LIGASE_II"/>
    <property type="match status" value="1"/>
</dbReference>
<dbReference type="GO" id="GO:0006432">
    <property type="term" value="P:phenylalanyl-tRNA aminoacylation"/>
    <property type="evidence" value="ECO:0007669"/>
    <property type="project" value="UniProtKB-UniRule"/>
</dbReference>
<protein>
    <recommendedName>
        <fullName evidence="13">Phenylalanine--tRNA ligase alpha subunit</fullName>
        <ecNumber evidence="13">6.1.1.20</ecNumber>
    </recommendedName>
    <alternativeName>
        <fullName evidence="13">Phenylalanyl-tRNA synthetase alpha subunit</fullName>
        <shortName evidence="13">PheRS</shortName>
    </alternativeName>
</protein>
<dbReference type="NCBIfam" id="TIGR00468">
    <property type="entry name" value="pheS"/>
    <property type="match status" value="1"/>
</dbReference>
<dbReference type="InterPro" id="IPR004529">
    <property type="entry name" value="Phe-tRNA-synth_IIc_asu"/>
</dbReference>